<protein>
    <submittedName>
        <fullName evidence="4">Uncharacterized protein</fullName>
    </submittedName>
</protein>
<feature type="region of interest" description="Disordered" evidence="1">
    <location>
        <begin position="125"/>
        <end position="151"/>
    </location>
</feature>
<dbReference type="EMBL" id="JALJOS010000003">
    <property type="protein sequence ID" value="KAK9841248.1"/>
    <property type="molecule type" value="Genomic_DNA"/>
</dbReference>
<keyword evidence="5" id="KW-1185">Reference proteome</keyword>
<name>A0AAW1S6Y4_9CHLO</name>
<gene>
    <name evidence="4" type="ORF">WJX74_002580</name>
</gene>
<dbReference type="Proteomes" id="UP001438707">
    <property type="component" value="Unassembled WGS sequence"/>
</dbReference>
<sequence length="504" mass="53045">MPKTVICYLTYCASTLLVLVISSSQSAPAAAAVPKSLHGFWSMGQAAKCADDHHTPGTHYRIQSPPDLGQHRRHLREQGVTWQQDAVTESPSANTSGPSSTRLLSQPQHPNDEASLQELARDLLGDSSRTDSSGSWQQVGGPQGLLAPTEAPSLQGAPALTALETSVLNMQQATAPVEPINPPGATGPVAPGIMDRSVLDAVEARRQQQQQPSQPQLLLGPAAHVALAKGLPLAELAFPGGSGSLLADLGSLFAAQTLQHASACAFHDGTLDLGTHQEPGGFGILCADRPVGSIVLATLSKNFAPLAELHDQLAATESRIQEQLRAASKRRLQRLQMGKDLVADIIRPTLQQYATLLRPISLFHAALLQQGAALGRSQNGSAGPVSDASLNETAAGSSIGSSTLTTGSQAGAFSLQATRAGVGNLARSTATGSVNWWELALPMGLAGLLLAFALAVMLYMRQNNQAQYECPEHNQAAETVQWSHRLEAQSDKDWLATHQPALLL</sequence>
<feature type="compositionally biased region" description="Polar residues" evidence="1">
    <location>
        <begin position="130"/>
        <end position="140"/>
    </location>
</feature>
<evidence type="ECO:0000313" key="4">
    <source>
        <dbReference type="EMBL" id="KAK9841248.1"/>
    </source>
</evidence>
<evidence type="ECO:0000256" key="1">
    <source>
        <dbReference type="SAM" id="MobiDB-lite"/>
    </source>
</evidence>
<keyword evidence="2" id="KW-0472">Membrane</keyword>
<dbReference type="AlphaFoldDB" id="A0AAW1S6Y4"/>
<keyword evidence="2" id="KW-1133">Transmembrane helix</keyword>
<proteinExistence type="predicted"/>
<feature type="region of interest" description="Disordered" evidence="1">
    <location>
        <begin position="51"/>
        <end position="71"/>
    </location>
</feature>
<feature type="signal peptide" evidence="3">
    <location>
        <begin position="1"/>
        <end position="31"/>
    </location>
</feature>
<reference evidence="4 5" key="1">
    <citation type="journal article" date="2024" name="Nat. Commun.">
        <title>Phylogenomics reveals the evolutionary origins of lichenization in chlorophyte algae.</title>
        <authorList>
            <person name="Puginier C."/>
            <person name="Libourel C."/>
            <person name="Otte J."/>
            <person name="Skaloud P."/>
            <person name="Haon M."/>
            <person name="Grisel S."/>
            <person name="Petersen M."/>
            <person name="Berrin J.G."/>
            <person name="Delaux P.M."/>
            <person name="Dal Grande F."/>
            <person name="Keller J."/>
        </authorList>
    </citation>
    <scope>NUCLEOTIDE SEQUENCE [LARGE SCALE GENOMIC DNA]</scope>
    <source>
        <strain evidence="4 5">SAG 2145</strain>
    </source>
</reference>
<feature type="region of interest" description="Disordered" evidence="1">
    <location>
        <begin position="83"/>
        <end position="111"/>
    </location>
</feature>
<accession>A0AAW1S6Y4</accession>
<organism evidence="4 5">
    <name type="scientific">Apatococcus lobatus</name>
    <dbReference type="NCBI Taxonomy" id="904363"/>
    <lineage>
        <taxon>Eukaryota</taxon>
        <taxon>Viridiplantae</taxon>
        <taxon>Chlorophyta</taxon>
        <taxon>core chlorophytes</taxon>
        <taxon>Trebouxiophyceae</taxon>
        <taxon>Chlorellales</taxon>
        <taxon>Chlorellaceae</taxon>
        <taxon>Apatococcus</taxon>
    </lineage>
</organism>
<evidence type="ECO:0000256" key="3">
    <source>
        <dbReference type="SAM" id="SignalP"/>
    </source>
</evidence>
<feature type="transmembrane region" description="Helical" evidence="2">
    <location>
        <begin position="436"/>
        <end position="459"/>
    </location>
</feature>
<evidence type="ECO:0000256" key="2">
    <source>
        <dbReference type="SAM" id="Phobius"/>
    </source>
</evidence>
<feature type="compositionally biased region" description="Polar residues" evidence="1">
    <location>
        <begin position="83"/>
        <end position="109"/>
    </location>
</feature>
<comment type="caution">
    <text evidence="4">The sequence shown here is derived from an EMBL/GenBank/DDBJ whole genome shotgun (WGS) entry which is preliminary data.</text>
</comment>
<keyword evidence="3" id="KW-0732">Signal</keyword>
<keyword evidence="2" id="KW-0812">Transmembrane</keyword>
<feature type="chain" id="PRO_5043452595" evidence="3">
    <location>
        <begin position="32"/>
        <end position="504"/>
    </location>
</feature>
<evidence type="ECO:0000313" key="5">
    <source>
        <dbReference type="Proteomes" id="UP001438707"/>
    </source>
</evidence>